<dbReference type="GO" id="GO:0008017">
    <property type="term" value="F:microtubule binding"/>
    <property type="evidence" value="ECO:0007669"/>
    <property type="project" value="Ensembl"/>
</dbReference>
<keyword evidence="4" id="KW-0206">Cytoskeleton</keyword>
<feature type="compositionally biased region" description="Polar residues" evidence="6">
    <location>
        <begin position="584"/>
        <end position="607"/>
    </location>
</feature>
<keyword evidence="3" id="KW-0597">Phosphoprotein</keyword>
<dbReference type="FunFam" id="3.30.920.20:FF:000003">
    <property type="entry name" value="Growth arrest-specific 2 like 3"/>
    <property type="match status" value="1"/>
</dbReference>
<dbReference type="GO" id="GO:0051764">
    <property type="term" value="P:actin crosslink formation"/>
    <property type="evidence" value="ECO:0007669"/>
    <property type="project" value="TreeGrafter"/>
</dbReference>
<dbReference type="RefSeq" id="XP_030794174.1">
    <property type="nucleotide sequence ID" value="XM_030938314.1"/>
</dbReference>
<accession>A0A2K6NZ58</accession>
<keyword evidence="10" id="KW-1185">Reference proteome</keyword>
<dbReference type="OrthoDB" id="2250192at2759"/>
<dbReference type="PANTHER" id="PTHR46756">
    <property type="entry name" value="TRANSGELIN"/>
    <property type="match status" value="1"/>
</dbReference>
<feature type="compositionally biased region" description="Low complexity" evidence="6">
    <location>
        <begin position="397"/>
        <end position="411"/>
    </location>
</feature>
<feature type="domain" description="Calponin-homology (CH)" evidence="7">
    <location>
        <begin position="48"/>
        <end position="168"/>
    </location>
</feature>
<reference evidence="9" key="1">
    <citation type="submission" date="2025-08" db="UniProtKB">
        <authorList>
            <consortium name="Ensembl"/>
        </authorList>
    </citation>
    <scope>IDENTIFICATION</scope>
</reference>
<feature type="region of interest" description="Disordered" evidence="6">
    <location>
        <begin position="492"/>
        <end position="693"/>
    </location>
</feature>
<dbReference type="Ensembl" id="ENSRROT00000033660.1">
    <property type="protein sequence ID" value="ENSRROP00000009569.1"/>
    <property type="gene ID" value="ENSRROG00000029219.1"/>
</dbReference>
<evidence type="ECO:0000256" key="3">
    <source>
        <dbReference type="ARBA" id="ARBA00022553"/>
    </source>
</evidence>
<evidence type="ECO:0000313" key="9">
    <source>
        <dbReference type="Ensembl" id="ENSRROP00000009569.1"/>
    </source>
</evidence>
<gene>
    <name evidence="9" type="primary">GAS2L3</name>
</gene>
<evidence type="ECO:0000256" key="4">
    <source>
        <dbReference type="ARBA" id="ARBA00023212"/>
    </source>
</evidence>
<dbReference type="GO" id="GO:0015630">
    <property type="term" value="C:microtubule cytoskeleton"/>
    <property type="evidence" value="ECO:0007669"/>
    <property type="project" value="Ensembl"/>
</dbReference>
<proteinExistence type="inferred from homology"/>
<dbReference type="GeneTree" id="ENSGT00940000159389"/>
<dbReference type="Gene3D" id="1.10.418.10">
    <property type="entry name" value="Calponin-like domain"/>
    <property type="match status" value="1"/>
</dbReference>
<dbReference type="Pfam" id="PF00307">
    <property type="entry name" value="CH"/>
    <property type="match status" value="1"/>
</dbReference>
<feature type="compositionally biased region" description="Polar residues" evidence="6">
    <location>
        <begin position="514"/>
        <end position="540"/>
    </location>
</feature>
<dbReference type="GO" id="GO:0008093">
    <property type="term" value="F:cytoskeletal anchor activity"/>
    <property type="evidence" value="ECO:0007669"/>
    <property type="project" value="TreeGrafter"/>
</dbReference>
<dbReference type="OMA" id="MDPMSAV"/>
<dbReference type="InterPro" id="IPR036872">
    <property type="entry name" value="CH_dom_sf"/>
</dbReference>
<dbReference type="CDD" id="cd21269">
    <property type="entry name" value="CH_GAS2L3"/>
    <property type="match status" value="1"/>
</dbReference>
<dbReference type="AlphaFoldDB" id="A0A2K6NZ58"/>
<dbReference type="Gene3D" id="3.30.920.20">
    <property type="entry name" value="Gas2-like domain"/>
    <property type="match status" value="1"/>
</dbReference>
<comment type="subcellular location">
    <subcellularLocation>
        <location evidence="1">Cytoplasm</location>
        <location evidence="1">Cytoskeleton</location>
    </subcellularLocation>
</comment>
<dbReference type="GO" id="GO:0051015">
    <property type="term" value="F:actin filament binding"/>
    <property type="evidence" value="ECO:0007669"/>
    <property type="project" value="TreeGrafter"/>
</dbReference>
<comment type="similarity">
    <text evidence="5">Belongs to the GAS2 family.</text>
</comment>
<dbReference type="Proteomes" id="UP000233200">
    <property type="component" value="Unplaced"/>
</dbReference>
<dbReference type="CTD" id="283431"/>
<evidence type="ECO:0000259" key="8">
    <source>
        <dbReference type="PROSITE" id="PS51460"/>
    </source>
</evidence>
<sequence length="693" mass="75245">MQPAIQVWFGEDLPLSPRSPLTPRHGPGLANVCQYDEWIAVRHEATLLPMQEDLSIWLSGLLGIKVKAEKLLEELDNGVLLCQLIDVLQNMVKTCNSEESGNFPVRKVPCKKDAASGSFFARDNTANFLHWCRDIGVDETYLFESEGLVLHKDPRQVYLCLLEIGRIVSRYGVEPPVLVKLEKEIELEETLLNTSGPEDSITIPKSCCQHEELHEAVKHIAEDPPCSCSHRFSIEYLSEGRYRLGDKILFIRMLHGKHVMVRVGGGWDTLQGFLLKYDPCRILQFATLEQKILAFQKGVSNESVPDSPARTPQPPEMNPLSAVNMFQKQNSKPSMPVSIPKSKEKQGRPPGALVPPSSLKGGNLGPMSVRSKLPNSPAASSHPKLKSSRGITKKPQAPSNNASSSLASLNPVGKNTSSPALPRTAPCISESPRKCIASPNTPKAKVIPAQNSTDLPESTLLPNKCSGKTQPKYLKHDHVSSRDNAIFHLAANSNSSSKCPKLPKANTPVRPKPSFQSSAKMTKPSSKNIATGLGTQSQPSDGAPQARPVPAQKLKSALNLNQPVSVSSVSPGKATQKSKDKNIVSVTKKQPQKSTFQKTEPSSSKSPGRTPLSIVSLPQSSTKTQTAPKSAQTVAKGQHSTKGPPKSGKTPASTRKPPLSVKDADSGDKKPTAKKKEDDDHYFVMTGSKKPRK</sequence>
<feature type="compositionally biased region" description="Polar residues" evidence="6">
    <location>
        <begin position="616"/>
        <end position="641"/>
    </location>
</feature>
<dbReference type="GO" id="GO:0005884">
    <property type="term" value="C:actin filament"/>
    <property type="evidence" value="ECO:0007669"/>
    <property type="project" value="TreeGrafter"/>
</dbReference>
<feature type="compositionally biased region" description="Polar residues" evidence="6">
    <location>
        <begin position="558"/>
        <end position="575"/>
    </location>
</feature>
<dbReference type="Pfam" id="PF02187">
    <property type="entry name" value="GAS2"/>
    <property type="match status" value="1"/>
</dbReference>
<evidence type="ECO:0000256" key="6">
    <source>
        <dbReference type="SAM" id="MobiDB-lite"/>
    </source>
</evidence>
<evidence type="ECO:0000256" key="5">
    <source>
        <dbReference type="ARBA" id="ARBA00038441"/>
    </source>
</evidence>
<feature type="compositionally biased region" description="Basic and acidic residues" evidence="6">
    <location>
        <begin position="662"/>
        <end position="682"/>
    </location>
</feature>
<reference evidence="9" key="2">
    <citation type="submission" date="2025-09" db="UniProtKB">
        <authorList>
            <consortium name="Ensembl"/>
        </authorList>
    </citation>
    <scope>IDENTIFICATION</scope>
</reference>
<dbReference type="STRING" id="61622.ENSRROP00000009569"/>
<evidence type="ECO:0000259" key="7">
    <source>
        <dbReference type="PROSITE" id="PS50021"/>
    </source>
</evidence>
<dbReference type="PROSITE" id="PS51460">
    <property type="entry name" value="GAR"/>
    <property type="match status" value="1"/>
</dbReference>
<name>A0A2K6NZ58_RHIRO</name>
<feature type="domain" description="GAR" evidence="8">
    <location>
        <begin position="208"/>
        <end position="281"/>
    </location>
</feature>
<protein>
    <submittedName>
        <fullName evidence="9">Growth arrest specific 2 like 3</fullName>
    </submittedName>
</protein>
<organism evidence="9 10">
    <name type="scientific">Rhinopithecus roxellana</name>
    <name type="common">Golden snub-nosed monkey</name>
    <name type="synonym">Pygathrix roxellana</name>
    <dbReference type="NCBI Taxonomy" id="61622"/>
    <lineage>
        <taxon>Eukaryota</taxon>
        <taxon>Metazoa</taxon>
        <taxon>Chordata</taxon>
        <taxon>Craniata</taxon>
        <taxon>Vertebrata</taxon>
        <taxon>Euteleostomi</taxon>
        <taxon>Mammalia</taxon>
        <taxon>Eutheria</taxon>
        <taxon>Euarchontoglires</taxon>
        <taxon>Primates</taxon>
        <taxon>Haplorrhini</taxon>
        <taxon>Catarrhini</taxon>
        <taxon>Cercopithecidae</taxon>
        <taxon>Colobinae</taxon>
        <taxon>Rhinopithecus</taxon>
    </lineage>
</organism>
<keyword evidence="2" id="KW-0963">Cytoplasm</keyword>
<dbReference type="SMART" id="SM00243">
    <property type="entry name" value="GAS2"/>
    <property type="match status" value="1"/>
</dbReference>
<dbReference type="GeneID" id="104678326"/>
<dbReference type="SUPFAM" id="SSF47576">
    <property type="entry name" value="Calponin-homology domain, CH-domain"/>
    <property type="match status" value="1"/>
</dbReference>
<evidence type="ECO:0000256" key="1">
    <source>
        <dbReference type="ARBA" id="ARBA00004245"/>
    </source>
</evidence>
<dbReference type="PROSITE" id="PS50021">
    <property type="entry name" value="CH"/>
    <property type="match status" value="1"/>
</dbReference>
<dbReference type="InterPro" id="IPR001715">
    <property type="entry name" value="CH_dom"/>
</dbReference>
<evidence type="ECO:0000313" key="10">
    <source>
        <dbReference type="Proteomes" id="UP000233200"/>
    </source>
</evidence>
<dbReference type="KEGG" id="rro:104678326"/>
<dbReference type="PANTHER" id="PTHR46756:SF7">
    <property type="entry name" value="GAS2-LIKE PROTEIN 3"/>
    <property type="match status" value="1"/>
</dbReference>
<dbReference type="FunFam" id="1.10.418.10:FF:000052">
    <property type="entry name" value="Growth arrest specific 2"/>
    <property type="match status" value="1"/>
</dbReference>
<feature type="compositionally biased region" description="Polar residues" evidence="6">
    <location>
        <begin position="324"/>
        <end position="333"/>
    </location>
</feature>
<dbReference type="RefSeq" id="XP_030794175.1">
    <property type="nucleotide sequence ID" value="XM_030938315.1"/>
</dbReference>
<dbReference type="SMART" id="SM00033">
    <property type="entry name" value="CH"/>
    <property type="match status" value="1"/>
</dbReference>
<dbReference type="InterPro" id="IPR003108">
    <property type="entry name" value="GAR_dom"/>
</dbReference>
<dbReference type="SUPFAM" id="SSF143575">
    <property type="entry name" value="GAS2 domain-like"/>
    <property type="match status" value="1"/>
</dbReference>
<evidence type="ECO:0000256" key="2">
    <source>
        <dbReference type="ARBA" id="ARBA00022490"/>
    </source>
</evidence>
<dbReference type="InterPro" id="IPR036534">
    <property type="entry name" value="GAR_dom_sf"/>
</dbReference>
<dbReference type="GO" id="GO:0000226">
    <property type="term" value="P:microtubule cytoskeleton organization"/>
    <property type="evidence" value="ECO:0007669"/>
    <property type="project" value="Ensembl"/>
</dbReference>
<feature type="region of interest" description="Disordered" evidence="6">
    <location>
        <begin position="299"/>
        <end position="470"/>
    </location>
</feature>